<dbReference type="Gene3D" id="3.30.310.70">
    <property type="entry name" value="TT1751-like domain"/>
    <property type="match status" value="1"/>
</dbReference>
<dbReference type="SUPFAM" id="SSF103247">
    <property type="entry name" value="TT1751-like"/>
    <property type="match status" value="1"/>
</dbReference>
<proteinExistence type="predicted"/>
<dbReference type="InterPro" id="IPR035923">
    <property type="entry name" value="TT1751-like_sf"/>
</dbReference>
<feature type="domain" description="DUF302" evidence="1">
    <location>
        <begin position="35"/>
        <end position="97"/>
    </location>
</feature>
<keyword evidence="3" id="KW-1185">Reference proteome</keyword>
<dbReference type="RefSeq" id="WP_323305723.1">
    <property type="nucleotide sequence ID" value="NZ_JAYGHX010000006.1"/>
</dbReference>
<accession>A0ABU5RVD5</accession>
<reference evidence="2 3" key="1">
    <citation type="submission" date="2023-12" db="EMBL/GenBank/DDBJ databases">
        <title>Baltic Sea Cyanobacteria.</title>
        <authorList>
            <person name="Delbaje E."/>
            <person name="Fewer D.P."/>
            <person name="Shishido T.K."/>
        </authorList>
    </citation>
    <scope>NUCLEOTIDE SEQUENCE [LARGE SCALE GENOMIC DNA]</scope>
    <source>
        <strain evidence="2 3">UHCC 0139</strain>
    </source>
</reference>
<dbReference type="InterPro" id="IPR016796">
    <property type="entry name" value="UCP021774"/>
</dbReference>
<organism evidence="2 3">
    <name type="scientific">Cyanobium gracile UHCC 0139</name>
    <dbReference type="NCBI Taxonomy" id="3110308"/>
    <lineage>
        <taxon>Bacteria</taxon>
        <taxon>Bacillati</taxon>
        <taxon>Cyanobacteriota</taxon>
        <taxon>Cyanophyceae</taxon>
        <taxon>Synechococcales</taxon>
        <taxon>Prochlorococcaceae</taxon>
        <taxon>Cyanobium</taxon>
    </lineage>
</organism>
<comment type="caution">
    <text evidence="2">The sequence shown here is derived from an EMBL/GenBank/DDBJ whole genome shotgun (WGS) entry which is preliminary data.</text>
</comment>
<name>A0ABU5RVD5_9CYAN</name>
<dbReference type="InterPro" id="IPR005180">
    <property type="entry name" value="DUF302"/>
</dbReference>
<evidence type="ECO:0000313" key="2">
    <source>
        <dbReference type="EMBL" id="MEA5391707.1"/>
    </source>
</evidence>
<dbReference type="CDD" id="cd14797">
    <property type="entry name" value="DUF302"/>
    <property type="match status" value="1"/>
</dbReference>
<dbReference type="Proteomes" id="UP001304461">
    <property type="component" value="Unassembled WGS sequence"/>
</dbReference>
<sequence>MDPFFIRDTPKSFEEASSALQEAVVNQGFGVLAVHDLGNTLRSKGLPFPEQCRIFEVCNPQQAAAVLSTTMALNMALPCRISVYTEAGQTRLGMIRPEAMLAGLSADPSLREVARAVETSTTAIIEAAAA</sequence>
<dbReference type="PANTHER" id="PTHR38342:SF1">
    <property type="entry name" value="SLR5037 PROTEIN"/>
    <property type="match status" value="1"/>
</dbReference>
<protein>
    <submittedName>
        <fullName evidence="2">DUF302 domain-containing protein</fullName>
    </submittedName>
</protein>
<evidence type="ECO:0000259" key="1">
    <source>
        <dbReference type="Pfam" id="PF03625"/>
    </source>
</evidence>
<evidence type="ECO:0000313" key="3">
    <source>
        <dbReference type="Proteomes" id="UP001304461"/>
    </source>
</evidence>
<dbReference type="Pfam" id="PF03625">
    <property type="entry name" value="DUF302"/>
    <property type="match status" value="1"/>
</dbReference>
<dbReference type="PIRSF" id="PIRSF021774">
    <property type="entry name" value="UCP021774"/>
    <property type="match status" value="1"/>
</dbReference>
<dbReference type="PANTHER" id="PTHR38342">
    <property type="entry name" value="SLR5037 PROTEIN"/>
    <property type="match status" value="1"/>
</dbReference>
<gene>
    <name evidence="2" type="ORF">VB738_10605</name>
</gene>
<dbReference type="EMBL" id="JAYGHX010000006">
    <property type="protein sequence ID" value="MEA5391707.1"/>
    <property type="molecule type" value="Genomic_DNA"/>
</dbReference>